<gene>
    <name evidence="1" type="ORF">ACAOBT_LOCUS28602</name>
</gene>
<accession>A0A9P0M4A2</accession>
<organism evidence="1 2">
    <name type="scientific">Acanthoscelides obtectus</name>
    <name type="common">Bean weevil</name>
    <name type="synonym">Bruchus obtectus</name>
    <dbReference type="NCBI Taxonomy" id="200917"/>
    <lineage>
        <taxon>Eukaryota</taxon>
        <taxon>Metazoa</taxon>
        <taxon>Ecdysozoa</taxon>
        <taxon>Arthropoda</taxon>
        <taxon>Hexapoda</taxon>
        <taxon>Insecta</taxon>
        <taxon>Pterygota</taxon>
        <taxon>Neoptera</taxon>
        <taxon>Endopterygota</taxon>
        <taxon>Coleoptera</taxon>
        <taxon>Polyphaga</taxon>
        <taxon>Cucujiformia</taxon>
        <taxon>Chrysomeloidea</taxon>
        <taxon>Chrysomelidae</taxon>
        <taxon>Bruchinae</taxon>
        <taxon>Bruchini</taxon>
        <taxon>Acanthoscelides</taxon>
    </lineage>
</organism>
<sequence>MSVLLLSILGVSSGLRQCPVWRDIQPCQCRMEPNSKAATHVWCEKMSSFGQAIDLLANKFPSDEKISLKLVGSTFSDLPERSFKELNCTIENLKMNHNYLG</sequence>
<dbReference type="OrthoDB" id="442066at2759"/>
<keyword evidence="2" id="KW-1185">Reference proteome</keyword>
<name>A0A9P0M4A2_ACAOB</name>
<dbReference type="EMBL" id="CAKOFQ010007646">
    <property type="protein sequence ID" value="CAH2005530.1"/>
    <property type="molecule type" value="Genomic_DNA"/>
</dbReference>
<evidence type="ECO:0000313" key="1">
    <source>
        <dbReference type="EMBL" id="CAH2005530.1"/>
    </source>
</evidence>
<comment type="caution">
    <text evidence="1">The sequence shown here is derived from an EMBL/GenBank/DDBJ whole genome shotgun (WGS) entry which is preliminary data.</text>
</comment>
<proteinExistence type="predicted"/>
<reference evidence="1" key="1">
    <citation type="submission" date="2022-03" db="EMBL/GenBank/DDBJ databases">
        <authorList>
            <person name="Sayadi A."/>
        </authorList>
    </citation>
    <scope>NUCLEOTIDE SEQUENCE</scope>
</reference>
<dbReference type="Proteomes" id="UP001152888">
    <property type="component" value="Unassembled WGS sequence"/>
</dbReference>
<evidence type="ECO:0000313" key="2">
    <source>
        <dbReference type="Proteomes" id="UP001152888"/>
    </source>
</evidence>
<protein>
    <submittedName>
        <fullName evidence="1">Uncharacterized protein</fullName>
    </submittedName>
</protein>
<dbReference type="AlphaFoldDB" id="A0A9P0M4A2"/>